<evidence type="ECO:0000256" key="1">
    <source>
        <dbReference type="SAM" id="MobiDB-lite"/>
    </source>
</evidence>
<dbReference type="Proteomes" id="UP000735302">
    <property type="component" value="Unassembled WGS sequence"/>
</dbReference>
<comment type="caution">
    <text evidence="2">The sequence shown here is derived from an EMBL/GenBank/DDBJ whole genome shotgun (WGS) entry which is preliminary data.</text>
</comment>
<keyword evidence="3" id="KW-1185">Reference proteome</keyword>
<dbReference type="AlphaFoldDB" id="A0AAV3Y2U8"/>
<organism evidence="2 3">
    <name type="scientific">Plakobranchus ocellatus</name>
    <dbReference type="NCBI Taxonomy" id="259542"/>
    <lineage>
        <taxon>Eukaryota</taxon>
        <taxon>Metazoa</taxon>
        <taxon>Spiralia</taxon>
        <taxon>Lophotrochozoa</taxon>
        <taxon>Mollusca</taxon>
        <taxon>Gastropoda</taxon>
        <taxon>Heterobranchia</taxon>
        <taxon>Euthyneura</taxon>
        <taxon>Panpulmonata</taxon>
        <taxon>Sacoglossa</taxon>
        <taxon>Placobranchoidea</taxon>
        <taxon>Plakobranchidae</taxon>
        <taxon>Plakobranchus</taxon>
    </lineage>
</organism>
<protein>
    <submittedName>
        <fullName evidence="2">Uncharacterized protein</fullName>
    </submittedName>
</protein>
<dbReference type="EMBL" id="BLXT01000945">
    <property type="protein sequence ID" value="GFN81515.1"/>
    <property type="molecule type" value="Genomic_DNA"/>
</dbReference>
<name>A0AAV3Y2U8_9GAST</name>
<proteinExistence type="predicted"/>
<evidence type="ECO:0000313" key="2">
    <source>
        <dbReference type="EMBL" id="GFN81515.1"/>
    </source>
</evidence>
<accession>A0AAV3Y2U8</accession>
<sequence>MPLAGDYEDGFVRPALGNRTRRHEGEIPSGSIGGIVASESALSSAGTLLSWVRAPPPAPRPESLKSPCCELAVYKNKQTNKKKPCLFA</sequence>
<feature type="region of interest" description="Disordered" evidence="1">
    <location>
        <begin position="1"/>
        <end position="30"/>
    </location>
</feature>
<gene>
    <name evidence="2" type="ORF">PoB_000802100</name>
</gene>
<reference evidence="2 3" key="1">
    <citation type="journal article" date="2021" name="Elife">
        <title>Chloroplast acquisition without the gene transfer in kleptoplastic sea slugs, Plakobranchus ocellatus.</title>
        <authorList>
            <person name="Maeda T."/>
            <person name="Takahashi S."/>
            <person name="Yoshida T."/>
            <person name="Shimamura S."/>
            <person name="Takaki Y."/>
            <person name="Nagai Y."/>
            <person name="Toyoda A."/>
            <person name="Suzuki Y."/>
            <person name="Arimoto A."/>
            <person name="Ishii H."/>
            <person name="Satoh N."/>
            <person name="Nishiyama T."/>
            <person name="Hasebe M."/>
            <person name="Maruyama T."/>
            <person name="Minagawa J."/>
            <person name="Obokata J."/>
            <person name="Shigenobu S."/>
        </authorList>
    </citation>
    <scope>NUCLEOTIDE SEQUENCE [LARGE SCALE GENOMIC DNA]</scope>
</reference>
<evidence type="ECO:0000313" key="3">
    <source>
        <dbReference type="Proteomes" id="UP000735302"/>
    </source>
</evidence>